<evidence type="ECO:0000313" key="10">
    <source>
        <dbReference type="EMBL" id="RAM01383.1"/>
    </source>
</evidence>
<dbReference type="GO" id="GO:0022857">
    <property type="term" value="F:transmembrane transporter activity"/>
    <property type="evidence" value="ECO:0007669"/>
    <property type="project" value="TreeGrafter"/>
</dbReference>
<feature type="transmembrane region" description="Helical" evidence="7">
    <location>
        <begin position="100"/>
        <end position="130"/>
    </location>
</feature>
<evidence type="ECO:0000259" key="8">
    <source>
        <dbReference type="Pfam" id="PF06808"/>
    </source>
</evidence>
<feature type="transmembrane region" description="Helical" evidence="7">
    <location>
        <begin position="414"/>
        <end position="437"/>
    </location>
</feature>
<keyword evidence="4 7" id="KW-0812">Transmembrane</keyword>
<evidence type="ECO:0000313" key="11">
    <source>
        <dbReference type="Proteomes" id="UP000248798"/>
    </source>
</evidence>
<feature type="transmembrane region" description="Helical" evidence="7">
    <location>
        <begin position="368"/>
        <end position="394"/>
    </location>
</feature>
<dbReference type="OrthoDB" id="9785600at2"/>
<evidence type="ECO:0000313" key="9">
    <source>
        <dbReference type="EMBL" id="QBH14875.1"/>
    </source>
</evidence>
<name>A0A328FE68_9BACT</name>
<dbReference type="PANTHER" id="PTHR33362">
    <property type="entry name" value="SIALIC ACID TRAP TRANSPORTER PERMEASE PROTEIN SIAT-RELATED"/>
    <property type="match status" value="1"/>
</dbReference>
<feature type="transmembrane region" description="Helical" evidence="7">
    <location>
        <begin position="142"/>
        <end position="165"/>
    </location>
</feature>
<protein>
    <submittedName>
        <fullName evidence="10">C4-dicarboxylate ABC transporter</fullName>
    </submittedName>
    <submittedName>
        <fullName evidence="9">TRAP transporter large permease subunit</fullName>
    </submittedName>
</protein>
<keyword evidence="3" id="KW-0997">Cell inner membrane</keyword>
<feature type="transmembrane region" description="Helical" evidence="7">
    <location>
        <begin position="256"/>
        <end position="275"/>
    </location>
</feature>
<evidence type="ECO:0000256" key="4">
    <source>
        <dbReference type="ARBA" id="ARBA00022692"/>
    </source>
</evidence>
<dbReference type="GO" id="GO:0005886">
    <property type="term" value="C:plasma membrane"/>
    <property type="evidence" value="ECO:0007669"/>
    <property type="project" value="UniProtKB-SubCell"/>
</dbReference>
<dbReference type="RefSeq" id="WP_111957837.1">
    <property type="nucleotide sequence ID" value="NZ_CP036313.1"/>
</dbReference>
<dbReference type="InterPro" id="IPR010656">
    <property type="entry name" value="DctM"/>
</dbReference>
<dbReference type="Pfam" id="PF06808">
    <property type="entry name" value="DctM"/>
    <property type="match status" value="1"/>
</dbReference>
<evidence type="ECO:0000256" key="3">
    <source>
        <dbReference type="ARBA" id="ARBA00022519"/>
    </source>
</evidence>
<feature type="transmembrane region" description="Helical" evidence="7">
    <location>
        <begin position="231"/>
        <end position="250"/>
    </location>
</feature>
<feature type="transmembrane region" description="Helical" evidence="7">
    <location>
        <begin position="177"/>
        <end position="202"/>
    </location>
</feature>
<evidence type="ECO:0000256" key="7">
    <source>
        <dbReference type="SAM" id="Phobius"/>
    </source>
</evidence>
<keyword evidence="5 7" id="KW-1133">Transmembrane helix</keyword>
<dbReference type="PANTHER" id="PTHR33362:SF7">
    <property type="entry name" value="SLL1103 PROTEIN"/>
    <property type="match status" value="1"/>
</dbReference>
<dbReference type="InterPro" id="IPR004681">
    <property type="entry name" value="TRAP_DctM"/>
</dbReference>
<organism evidence="10 11">
    <name type="scientific">Desulfobacter hydrogenophilus</name>
    <dbReference type="NCBI Taxonomy" id="2291"/>
    <lineage>
        <taxon>Bacteria</taxon>
        <taxon>Pseudomonadati</taxon>
        <taxon>Thermodesulfobacteriota</taxon>
        <taxon>Desulfobacteria</taxon>
        <taxon>Desulfobacterales</taxon>
        <taxon>Desulfobacteraceae</taxon>
        <taxon>Desulfobacter</taxon>
    </lineage>
</organism>
<reference evidence="9 12" key="2">
    <citation type="submission" date="2019-02" db="EMBL/GenBank/DDBJ databases">
        <title>Complete genome sequence of Desulfobacter hydrogenophilus AcRS1.</title>
        <authorList>
            <person name="Marietou A."/>
            <person name="Lund M.B."/>
            <person name="Marshall I.P.G."/>
            <person name="Schreiber L."/>
            <person name="Jorgensen B."/>
        </authorList>
    </citation>
    <scope>NUCLEOTIDE SEQUENCE [LARGE SCALE GENOMIC DNA]</scope>
    <source>
        <strain evidence="9 12">AcRS1</strain>
    </source>
</reference>
<evidence type="ECO:0000256" key="5">
    <source>
        <dbReference type="ARBA" id="ARBA00022989"/>
    </source>
</evidence>
<dbReference type="EMBL" id="QLNI01000028">
    <property type="protein sequence ID" value="RAM01383.1"/>
    <property type="molecule type" value="Genomic_DNA"/>
</dbReference>
<accession>A0A328FE68</accession>
<evidence type="ECO:0000256" key="1">
    <source>
        <dbReference type="ARBA" id="ARBA00004429"/>
    </source>
</evidence>
<reference evidence="10 11" key="1">
    <citation type="submission" date="2018-06" db="EMBL/GenBank/DDBJ databases">
        <title>Complete Genome Sequence of Desulfobacter hydrogenophilus (DSM3380).</title>
        <authorList>
            <person name="Marietou A."/>
            <person name="Schreiber L."/>
            <person name="Marshall I."/>
            <person name="Jorgensen B."/>
        </authorList>
    </citation>
    <scope>NUCLEOTIDE SEQUENCE [LARGE SCALE GENOMIC DNA]</scope>
    <source>
        <strain evidence="10 11">DSM 3380</strain>
    </source>
</reference>
<proteinExistence type="predicted"/>
<feature type="domain" description="TRAP C4-dicarboxylate transport system permease DctM subunit" evidence="8">
    <location>
        <begin position="12"/>
        <end position="432"/>
    </location>
</feature>
<feature type="transmembrane region" description="Helical" evidence="7">
    <location>
        <begin position="62"/>
        <end position="80"/>
    </location>
</feature>
<keyword evidence="12" id="KW-1185">Reference proteome</keyword>
<dbReference type="Proteomes" id="UP000248798">
    <property type="component" value="Unassembled WGS sequence"/>
</dbReference>
<keyword evidence="6 7" id="KW-0472">Membrane</keyword>
<feature type="transmembrane region" description="Helical" evidence="7">
    <location>
        <begin position="287"/>
        <end position="309"/>
    </location>
</feature>
<dbReference type="EMBL" id="CP036313">
    <property type="protein sequence ID" value="QBH14875.1"/>
    <property type="molecule type" value="Genomic_DNA"/>
</dbReference>
<keyword evidence="2" id="KW-1003">Cell membrane</keyword>
<feature type="transmembrane region" description="Helical" evidence="7">
    <location>
        <begin position="329"/>
        <end position="356"/>
    </location>
</feature>
<comment type="subcellular location">
    <subcellularLocation>
        <location evidence="1">Cell inner membrane</location>
        <topology evidence="1">Multi-pass membrane protein</topology>
    </subcellularLocation>
</comment>
<evidence type="ECO:0000256" key="6">
    <source>
        <dbReference type="ARBA" id="ARBA00023136"/>
    </source>
</evidence>
<sequence length="442" mass="47269">MTTGMILALLMFVCLLIGLSLGHPLAFTLGGLAVIFGYFGWGPECFGMFIDRIYMSTMNSYILVAVPLFVLMANFLDRSGVMEGLFVSVRYLLGPVRGGIGMTVILVATIFAACTGIVGASVVTIALLATPPLLEYGYKKELIAGSICAGGTLGILIPPSIMLVLMGSYAGVPVGQLFMGALIPGAILSGLYILYIAIICFIKPEWGPALTVEERAAVPTQKVLIDCLKNLFPPALLIASVLGAIFAGVATPTEAAGMGAFVALLMMIAYGRFSFKIIKDSVIATSTVTSMVLFIVVGATCFTGVFIGLGGDELVEVAILSVGSKWGSFALMMLIVLFLGMFIDWIGITMICLPLFVPIARDLGFNELWFVMMIAMNLQMSFLTPPLGYAFFYFKGAGGATSQIEMIEIYRGMIPFILIMLSALALCILFPQTVLYLPEMMN</sequence>
<dbReference type="AlphaFoldDB" id="A0A328FE68"/>
<evidence type="ECO:0000313" key="12">
    <source>
        <dbReference type="Proteomes" id="UP000293902"/>
    </source>
</evidence>
<dbReference type="Proteomes" id="UP000293902">
    <property type="component" value="Chromosome"/>
</dbReference>
<evidence type="ECO:0000256" key="2">
    <source>
        <dbReference type="ARBA" id="ARBA00022475"/>
    </source>
</evidence>
<dbReference type="NCBIfam" id="TIGR00786">
    <property type="entry name" value="dctM"/>
    <property type="match status" value="1"/>
</dbReference>
<gene>
    <name evidence="10" type="ORF">DO021_14265</name>
    <name evidence="9" type="ORF">EYB58_19290</name>
</gene>